<comment type="caution">
    <text evidence="2">The sequence shown here is derived from an EMBL/GenBank/DDBJ whole genome shotgun (WGS) entry which is preliminary data.</text>
</comment>
<feature type="transmembrane region" description="Helical" evidence="1">
    <location>
        <begin position="358"/>
        <end position="376"/>
    </location>
</feature>
<dbReference type="STRING" id="946077.W5A_09567"/>
<evidence type="ECO:0000313" key="2">
    <source>
        <dbReference type="EMBL" id="EID74005.1"/>
    </source>
</evidence>
<keyword evidence="3" id="KW-1185">Reference proteome</keyword>
<keyword evidence="1" id="KW-0472">Membrane</keyword>
<evidence type="ECO:0000256" key="1">
    <source>
        <dbReference type="SAM" id="Phobius"/>
    </source>
</evidence>
<gene>
    <name evidence="2" type="ORF">W5A_09567</name>
</gene>
<organism evidence="2 3">
    <name type="scientific">Imtechella halotolerans K1</name>
    <dbReference type="NCBI Taxonomy" id="946077"/>
    <lineage>
        <taxon>Bacteria</taxon>
        <taxon>Pseudomonadati</taxon>
        <taxon>Bacteroidota</taxon>
        <taxon>Flavobacteriia</taxon>
        <taxon>Flavobacteriales</taxon>
        <taxon>Flavobacteriaceae</taxon>
        <taxon>Imtechella</taxon>
    </lineage>
</organism>
<sequence length="411" mass="47186">MLPKLSRYLLVFVAIFVMSYILPSIYKTFFDVRINTPNVAYSVVNEKFYLTRYENGQTQFIDEQGTSYSREEYMDELPINNFYYHLGKGTFPDSLAGIRLDPNQLRRESFYQGNGSFEFSMPEYGLYPMFESASDFGIALPKDVFRINDQIEFLVAKTNEVDVQKSKVFTDAMLEAGFTFPSVAIGGIPSFMKSRDDGWFIQDKNLQLFHLKMVKGEPFVKKIAMPAGFEIKKIVCNDHQSGEFYATIFDNKGGIYLLMTKDYSLQKLPIDKYNPKKHSMVMSGNLFNKTAVFIGEESVDAFVVDRDFNLVDTYKEQLPKKSEMTYGKVKDVLFPFVTSFDSPSSLFIGIYSSMATTFYWMIISLILTIITLVMLLRQNKSIKNNLLDLLLVLGTGIFGFIAVHMFPNKEY</sequence>
<dbReference type="OrthoDB" id="5365245at2"/>
<dbReference type="EMBL" id="AJJU01000014">
    <property type="protein sequence ID" value="EID74005.1"/>
    <property type="molecule type" value="Genomic_DNA"/>
</dbReference>
<dbReference type="InterPro" id="IPR032333">
    <property type="entry name" value="DUF4857"/>
</dbReference>
<keyword evidence="1" id="KW-1133">Transmembrane helix</keyword>
<keyword evidence="1" id="KW-0812">Transmembrane</keyword>
<feature type="transmembrane region" description="Helical" evidence="1">
    <location>
        <begin position="6"/>
        <end position="26"/>
    </location>
</feature>
<evidence type="ECO:0000313" key="3">
    <source>
        <dbReference type="Proteomes" id="UP000005938"/>
    </source>
</evidence>
<dbReference type="Pfam" id="PF16149">
    <property type="entry name" value="DUF4857"/>
    <property type="match status" value="1"/>
</dbReference>
<protein>
    <recommendedName>
        <fullName evidence="4">DUF4857 domain-containing protein</fullName>
    </recommendedName>
</protein>
<accession>I0WC89</accession>
<dbReference type="Proteomes" id="UP000005938">
    <property type="component" value="Unassembled WGS sequence"/>
</dbReference>
<name>I0WC89_9FLAO</name>
<reference evidence="2 3" key="1">
    <citation type="journal article" date="2012" name="J. Bacteriol.">
        <title>Genome Sequence of the Halotolerant Bacterium Imtechella halotolerans K1T.</title>
        <authorList>
            <person name="Kumar S."/>
            <person name="Vikram S."/>
            <person name="Subramanian S."/>
            <person name="Raghava G.P."/>
            <person name="Pinnaka A.K."/>
        </authorList>
    </citation>
    <scope>NUCLEOTIDE SEQUENCE [LARGE SCALE GENOMIC DNA]</scope>
    <source>
        <strain evidence="2 3">K1</strain>
    </source>
</reference>
<dbReference type="AlphaFoldDB" id="I0WC89"/>
<dbReference type="eggNOG" id="ENOG502Z8VZ">
    <property type="taxonomic scope" value="Bacteria"/>
</dbReference>
<feature type="transmembrane region" description="Helical" evidence="1">
    <location>
        <begin position="388"/>
        <end position="406"/>
    </location>
</feature>
<proteinExistence type="predicted"/>
<evidence type="ECO:0008006" key="4">
    <source>
        <dbReference type="Google" id="ProtNLM"/>
    </source>
</evidence>